<evidence type="ECO:0000256" key="1">
    <source>
        <dbReference type="SAM" id="Phobius"/>
    </source>
</evidence>
<sequence length="147" mass="17418">MKKILKYLALILFCEIISLSIVAYINLYFRQWKYMNITHLLIFFVLVVVLFFSIKKYGAKFLYRILAILLFAGISFFGMESIDGYLMFDREISKTILHLCGWENISIWESESESRVYGLFTIILPGFIVFYTLLMLLFGRFLPKFLK</sequence>
<dbReference type="AlphaFoldDB" id="A0A2N3I164"/>
<feature type="transmembrane region" description="Helical" evidence="1">
    <location>
        <begin position="61"/>
        <end position="79"/>
    </location>
</feature>
<name>A0A2N3I164_9BACT</name>
<organism evidence="2 3">
    <name type="scientific">Labilibaculum manganireducens</name>
    <dbReference type="NCBI Taxonomy" id="1940525"/>
    <lineage>
        <taxon>Bacteria</taxon>
        <taxon>Pseudomonadati</taxon>
        <taxon>Bacteroidota</taxon>
        <taxon>Bacteroidia</taxon>
        <taxon>Marinilabiliales</taxon>
        <taxon>Marinifilaceae</taxon>
        <taxon>Labilibaculum</taxon>
    </lineage>
</organism>
<gene>
    <name evidence="2" type="ORF">BZG01_15220</name>
</gene>
<feature type="transmembrane region" description="Helical" evidence="1">
    <location>
        <begin position="7"/>
        <end position="28"/>
    </location>
</feature>
<keyword evidence="1" id="KW-0472">Membrane</keyword>
<keyword evidence="1" id="KW-0812">Transmembrane</keyword>
<feature type="transmembrane region" description="Helical" evidence="1">
    <location>
        <begin position="34"/>
        <end position="54"/>
    </location>
</feature>
<dbReference type="EMBL" id="MVDE01000026">
    <property type="protein sequence ID" value="PKQ64044.1"/>
    <property type="molecule type" value="Genomic_DNA"/>
</dbReference>
<dbReference type="Proteomes" id="UP000233618">
    <property type="component" value="Unassembled WGS sequence"/>
</dbReference>
<keyword evidence="3" id="KW-1185">Reference proteome</keyword>
<feature type="transmembrane region" description="Helical" evidence="1">
    <location>
        <begin position="116"/>
        <end position="138"/>
    </location>
</feature>
<comment type="caution">
    <text evidence="2">The sequence shown here is derived from an EMBL/GenBank/DDBJ whole genome shotgun (WGS) entry which is preliminary data.</text>
</comment>
<proteinExistence type="predicted"/>
<protein>
    <submittedName>
        <fullName evidence="2">Uncharacterized protein</fullName>
    </submittedName>
</protein>
<evidence type="ECO:0000313" key="3">
    <source>
        <dbReference type="Proteomes" id="UP000233618"/>
    </source>
</evidence>
<keyword evidence="1" id="KW-1133">Transmembrane helix</keyword>
<reference evidence="2 3" key="1">
    <citation type="journal article" date="2017" name="Front. Microbiol.">
        <title>Labilibaculum manganireducens gen. nov., sp. nov. and Labilibaculum filiforme sp. nov., Novel Bacteroidetes Isolated from Subsurface Sediments of the Baltic Sea.</title>
        <authorList>
            <person name="Vandieken V."/>
            <person name="Marshall I.P."/>
            <person name="Niemann H."/>
            <person name="Engelen B."/>
            <person name="Cypionka H."/>
        </authorList>
    </citation>
    <scope>NUCLEOTIDE SEQUENCE [LARGE SCALE GENOMIC DNA]</scope>
    <source>
        <strain evidence="2 3">59.10-2M</strain>
    </source>
</reference>
<evidence type="ECO:0000313" key="2">
    <source>
        <dbReference type="EMBL" id="PKQ64044.1"/>
    </source>
</evidence>
<accession>A0A2N3I164</accession>